<feature type="repeat" description="ANK" evidence="3">
    <location>
        <begin position="269"/>
        <end position="301"/>
    </location>
</feature>
<name>A0A1D1VIN0_RAMVA</name>
<dbReference type="GO" id="GO:0006396">
    <property type="term" value="P:RNA processing"/>
    <property type="evidence" value="ECO:0007669"/>
    <property type="project" value="TreeGrafter"/>
</dbReference>
<keyword evidence="2 3" id="KW-0040">ANK repeat</keyword>
<sequence length="608" mass="65937">MPIWRAAEAGNPHVVKELLMALAPQQLSYQNKLQNGDSVMHYVLRQNNSELLRILIEAGGPVDIQNDDGQTLLHIATHTHNDSVLGLLHDYKANPEIADRYQRTALHLAVENGVTNVVETLTEKFKGSIMARTQDGSTLAHLAALTGHPDATIALLKRGVPLNMPNKSGALALHAAARTGHVRVTGILIENGSPVDAKTNENYTALHLAVEYGKPQVTEALLGYGASVDVKGGAAGETPLHIAARVPNGELCAEMLIKSGADVNNTMENGETAMHVAARFGALRMVQILLLEEANPLATSASGETALHVAVRACNYFVVKELIEHVANKQSRNDATNMVNAQNLEGETSFHYATELTTDMAHSEGEDVKIVLLLLDYNADVNIQTKMSNETPLHYCARCGNVNILMTIIKHQGPGRLQVALNRQAKNGWSPLLTASEHGHEEVVRQLLRNNARVDVFDEQGKAALHIAAENGHLDIVDLLLHHKAFVNAKSKLGLTPTHLAAMKGWTEIVQVLVEKYDAAIDALSLAKRTPLHMAAQYGKLEICDVLLRMKADPNAKDQKGLTPLHLAAENDHSSIVELFLKVQADSNPMTMVDEVGTVHSSLCLVPQ</sequence>
<dbReference type="GO" id="GO:0003723">
    <property type="term" value="F:RNA binding"/>
    <property type="evidence" value="ECO:0007669"/>
    <property type="project" value="TreeGrafter"/>
</dbReference>
<proteinExistence type="predicted"/>
<protein>
    <submittedName>
        <fullName evidence="4">Uncharacterized protein</fullName>
    </submittedName>
</protein>
<dbReference type="PANTHER" id="PTHR24141">
    <property type="entry name" value="2-5A-DEPENDENT RIBONUCLEASE"/>
    <property type="match status" value="1"/>
</dbReference>
<evidence type="ECO:0000256" key="3">
    <source>
        <dbReference type="PROSITE-ProRule" id="PRU00023"/>
    </source>
</evidence>
<feature type="repeat" description="ANK" evidence="3">
    <location>
        <begin position="201"/>
        <end position="233"/>
    </location>
</feature>
<dbReference type="Proteomes" id="UP000186922">
    <property type="component" value="Unassembled WGS sequence"/>
</dbReference>
<dbReference type="PANTHER" id="PTHR24141:SF1">
    <property type="entry name" value="2-5A-DEPENDENT RIBONUCLEASE"/>
    <property type="match status" value="1"/>
</dbReference>
<organism evidence="4 5">
    <name type="scientific">Ramazzottius varieornatus</name>
    <name type="common">Water bear</name>
    <name type="synonym">Tardigrade</name>
    <dbReference type="NCBI Taxonomy" id="947166"/>
    <lineage>
        <taxon>Eukaryota</taxon>
        <taxon>Metazoa</taxon>
        <taxon>Ecdysozoa</taxon>
        <taxon>Tardigrada</taxon>
        <taxon>Eutardigrada</taxon>
        <taxon>Parachela</taxon>
        <taxon>Hypsibioidea</taxon>
        <taxon>Ramazzottiidae</taxon>
        <taxon>Ramazzottius</taxon>
    </lineage>
</organism>
<feature type="repeat" description="ANK" evidence="3">
    <location>
        <begin position="427"/>
        <end position="459"/>
    </location>
</feature>
<evidence type="ECO:0000313" key="5">
    <source>
        <dbReference type="Proteomes" id="UP000186922"/>
    </source>
</evidence>
<feature type="repeat" description="ANK" evidence="3">
    <location>
        <begin position="235"/>
        <end position="268"/>
    </location>
</feature>
<dbReference type="SMART" id="SM00248">
    <property type="entry name" value="ANK"/>
    <property type="match status" value="16"/>
</dbReference>
<dbReference type="Pfam" id="PF00023">
    <property type="entry name" value="Ank"/>
    <property type="match status" value="2"/>
</dbReference>
<dbReference type="PRINTS" id="PR01415">
    <property type="entry name" value="ANKYRIN"/>
</dbReference>
<dbReference type="Pfam" id="PF12796">
    <property type="entry name" value="Ank_2"/>
    <property type="match status" value="5"/>
</dbReference>
<feature type="repeat" description="ANK" evidence="3">
    <location>
        <begin position="460"/>
        <end position="492"/>
    </location>
</feature>
<feature type="repeat" description="ANK" evidence="3">
    <location>
        <begin position="527"/>
        <end position="559"/>
    </location>
</feature>
<reference evidence="4 5" key="1">
    <citation type="journal article" date="2016" name="Nat. Commun.">
        <title>Extremotolerant tardigrade genome and improved radiotolerance of human cultured cells by tardigrade-unique protein.</title>
        <authorList>
            <person name="Hashimoto T."/>
            <person name="Horikawa D.D."/>
            <person name="Saito Y."/>
            <person name="Kuwahara H."/>
            <person name="Kozuka-Hata H."/>
            <person name="Shin-I T."/>
            <person name="Minakuchi Y."/>
            <person name="Ohishi K."/>
            <person name="Motoyama A."/>
            <person name="Aizu T."/>
            <person name="Enomoto A."/>
            <person name="Kondo K."/>
            <person name="Tanaka S."/>
            <person name="Hara Y."/>
            <person name="Koshikawa S."/>
            <person name="Sagara H."/>
            <person name="Miura T."/>
            <person name="Yokobori S."/>
            <person name="Miyagawa K."/>
            <person name="Suzuki Y."/>
            <person name="Kubo T."/>
            <person name="Oyama M."/>
            <person name="Kohara Y."/>
            <person name="Fujiyama A."/>
            <person name="Arakawa K."/>
            <person name="Katayama T."/>
            <person name="Toyoda A."/>
            <person name="Kunieda T."/>
        </authorList>
    </citation>
    <scope>NUCLEOTIDE SEQUENCE [LARGE SCALE GENOMIC DNA]</scope>
    <source>
        <strain evidence="4 5">YOKOZUNA-1</strain>
    </source>
</reference>
<dbReference type="Gene3D" id="1.25.40.20">
    <property type="entry name" value="Ankyrin repeat-containing domain"/>
    <property type="match status" value="5"/>
</dbReference>
<dbReference type="OrthoDB" id="20872at2759"/>
<feature type="repeat" description="ANK" evidence="3">
    <location>
        <begin position="35"/>
        <end position="67"/>
    </location>
</feature>
<feature type="repeat" description="ANK" evidence="3">
    <location>
        <begin position="560"/>
        <end position="592"/>
    </location>
</feature>
<evidence type="ECO:0000256" key="1">
    <source>
        <dbReference type="ARBA" id="ARBA00022737"/>
    </source>
</evidence>
<feature type="repeat" description="ANK" evidence="3">
    <location>
        <begin position="302"/>
        <end position="334"/>
    </location>
</feature>
<comment type="caution">
    <text evidence="4">The sequence shown here is derived from an EMBL/GenBank/DDBJ whole genome shotgun (WGS) entry which is preliminary data.</text>
</comment>
<dbReference type="AlphaFoldDB" id="A0A1D1VIN0"/>
<keyword evidence="5" id="KW-1185">Reference proteome</keyword>
<dbReference type="STRING" id="947166.A0A1D1VIN0"/>
<dbReference type="EMBL" id="BDGG01000005">
    <property type="protein sequence ID" value="GAU98763.1"/>
    <property type="molecule type" value="Genomic_DNA"/>
</dbReference>
<dbReference type="SUPFAM" id="SSF48403">
    <property type="entry name" value="Ankyrin repeat"/>
    <property type="match status" value="2"/>
</dbReference>
<dbReference type="InterPro" id="IPR036770">
    <property type="entry name" value="Ankyrin_rpt-contain_sf"/>
</dbReference>
<dbReference type="InterPro" id="IPR002110">
    <property type="entry name" value="Ankyrin_rpt"/>
</dbReference>
<gene>
    <name evidence="4" type="primary">RvY_09867</name>
    <name evidence="4" type="synonym">RvY_09867.4</name>
    <name evidence="4" type="ORF">RvY_09867-4</name>
</gene>
<evidence type="ECO:0000313" key="4">
    <source>
        <dbReference type="EMBL" id="GAU98763.1"/>
    </source>
</evidence>
<feature type="repeat" description="ANK" evidence="3">
    <location>
        <begin position="493"/>
        <end position="516"/>
    </location>
</feature>
<evidence type="ECO:0000256" key="2">
    <source>
        <dbReference type="ARBA" id="ARBA00023043"/>
    </source>
</evidence>
<feature type="repeat" description="ANK" evidence="3">
    <location>
        <begin position="68"/>
        <end position="100"/>
    </location>
</feature>
<dbReference type="PROSITE" id="PS50297">
    <property type="entry name" value="ANK_REP_REGION"/>
    <property type="match status" value="12"/>
</dbReference>
<feature type="repeat" description="ANK" evidence="3">
    <location>
        <begin position="168"/>
        <end position="200"/>
    </location>
</feature>
<dbReference type="PROSITE" id="PS50088">
    <property type="entry name" value="ANK_REPEAT"/>
    <property type="match status" value="13"/>
</dbReference>
<feature type="repeat" description="ANK" evidence="3">
    <location>
        <begin position="135"/>
        <end position="167"/>
    </location>
</feature>
<accession>A0A1D1VIN0</accession>
<dbReference type="GO" id="GO:0004540">
    <property type="term" value="F:RNA nuclease activity"/>
    <property type="evidence" value="ECO:0007669"/>
    <property type="project" value="TreeGrafter"/>
</dbReference>
<keyword evidence="1" id="KW-0677">Repeat</keyword>